<gene>
    <name evidence="7" type="ORF">LITE_LOCUS6627</name>
</gene>
<name>A0AAV0HYT0_9ROSI</name>
<dbReference type="PANTHER" id="PTHR10535">
    <property type="entry name" value="DNA-DIRECTED RNA POLYMERASES I, II, AND III SUBUNIT RPABC1"/>
    <property type="match status" value="1"/>
</dbReference>
<evidence type="ECO:0000256" key="1">
    <source>
        <dbReference type="ARBA" id="ARBA00004123"/>
    </source>
</evidence>
<organism evidence="7 8">
    <name type="scientific">Linum tenue</name>
    <dbReference type="NCBI Taxonomy" id="586396"/>
    <lineage>
        <taxon>Eukaryota</taxon>
        <taxon>Viridiplantae</taxon>
        <taxon>Streptophyta</taxon>
        <taxon>Embryophyta</taxon>
        <taxon>Tracheophyta</taxon>
        <taxon>Spermatophyta</taxon>
        <taxon>Magnoliopsida</taxon>
        <taxon>eudicotyledons</taxon>
        <taxon>Gunneridae</taxon>
        <taxon>Pentapetalae</taxon>
        <taxon>rosids</taxon>
        <taxon>fabids</taxon>
        <taxon>Malpighiales</taxon>
        <taxon>Linaceae</taxon>
        <taxon>Linum</taxon>
    </lineage>
</organism>
<dbReference type="EMBL" id="CAMGYJ010000003">
    <property type="protein sequence ID" value="CAI0390153.1"/>
    <property type="molecule type" value="Genomic_DNA"/>
</dbReference>
<keyword evidence="2" id="KW-0804">Transcription</keyword>
<dbReference type="InterPro" id="IPR000783">
    <property type="entry name" value="RNA_pol_subH/Rpb5_C"/>
</dbReference>
<evidence type="ECO:0000256" key="3">
    <source>
        <dbReference type="ARBA" id="ARBA00023242"/>
    </source>
</evidence>
<dbReference type="SUPFAM" id="SSF53036">
    <property type="entry name" value="Eukaryotic RPB5 N-terminal domain"/>
    <property type="match status" value="1"/>
</dbReference>
<dbReference type="GO" id="GO:0042797">
    <property type="term" value="P:tRNA transcription by RNA polymerase III"/>
    <property type="evidence" value="ECO:0007669"/>
    <property type="project" value="TreeGrafter"/>
</dbReference>
<dbReference type="Pfam" id="PF03871">
    <property type="entry name" value="RNA_pol_Rpb5_N"/>
    <property type="match status" value="1"/>
</dbReference>
<feature type="domain" description="RNA polymerase Rpb5 N-terminal" evidence="6">
    <location>
        <begin position="5"/>
        <end position="90"/>
    </location>
</feature>
<dbReference type="InterPro" id="IPR014381">
    <property type="entry name" value="Arch_Rpo5/euc_Rpb5"/>
</dbReference>
<dbReference type="InterPro" id="IPR035913">
    <property type="entry name" value="RPB5-like_sf"/>
</dbReference>
<dbReference type="InterPro" id="IPR036710">
    <property type="entry name" value="RNA_pol_Rpb5_N_sf"/>
</dbReference>
<accession>A0AAV0HYT0</accession>
<dbReference type="Gene3D" id="3.90.940.20">
    <property type="entry name" value="RPB5-like RNA polymerase subunit"/>
    <property type="match status" value="1"/>
</dbReference>
<dbReference type="Gene3D" id="3.40.1340.10">
    <property type="entry name" value="RNA polymerase, Rpb5, N-terminal domain"/>
    <property type="match status" value="1"/>
</dbReference>
<protein>
    <submittedName>
        <fullName evidence="7">Uncharacterized protein</fullName>
    </submittedName>
</protein>
<comment type="subcellular location">
    <subcellularLocation>
        <location evidence="1">Nucleus</location>
    </subcellularLocation>
</comment>
<dbReference type="Proteomes" id="UP001154282">
    <property type="component" value="Unassembled WGS sequence"/>
</dbReference>
<dbReference type="FunFam" id="3.40.1340.10:FF:000001">
    <property type="entry name" value="DNA-directed RNA polymerases I, II, and III subunit RPABC1"/>
    <property type="match status" value="1"/>
</dbReference>
<keyword evidence="3" id="KW-0539">Nucleus</keyword>
<dbReference type="PIRSF" id="PIRSF000747">
    <property type="entry name" value="RPB5"/>
    <property type="match status" value="1"/>
</dbReference>
<evidence type="ECO:0000313" key="8">
    <source>
        <dbReference type="Proteomes" id="UP001154282"/>
    </source>
</evidence>
<dbReference type="GO" id="GO:0003899">
    <property type="term" value="F:DNA-directed RNA polymerase activity"/>
    <property type="evidence" value="ECO:0007669"/>
    <property type="project" value="InterPro"/>
</dbReference>
<sequence length="204" mass="23938">MTLGEEEITTLWRIRNTVYQMLRDRGYLIDESELHISKDQFISMNGPNMRREDLTIQKSKKNDLPDKIYVFFPEEAKIGVKTMKTYINRMKTENVFRAILVLQQNFTPFARILIADMSSEFQFEVFQEAELLVNIKEHVLGSTHEVLNDEEKNTLLEKRERNTGEIQLPRIQLTDSIARYYGLKRGQVVKIIRPSETAIPRQNG</sequence>
<dbReference type="SUPFAM" id="SSF55287">
    <property type="entry name" value="RPB5-like RNA polymerase subunit"/>
    <property type="match status" value="1"/>
</dbReference>
<keyword evidence="8" id="KW-1185">Reference proteome</keyword>
<evidence type="ECO:0000259" key="5">
    <source>
        <dbReference type="Pfam" id="PF01191"/>
    </source>
</evidence>
<dbReference type="GO" id="GO:0003677">
    <property type="term" value="F:DNA binding"/>
    <property type="evidence" value="ECO:0007669"/>
    <property type="project" value="InterPro"/>
</dbReference>
<dbReference type="GO" id="GO:0005736">
    <property type="term" value="C:RNA polymerase I complex"/>
    <property type="evidence" value="ECO:0007669"/>
    <property type="project" value="TreeGrafter"/>
</dbReference>
<evidence type="ECO:0000259" key="6">
    <source>
        <dbReference type="Pfam" id="PF03871"/>
    </source>
</evidence>
<dbReference type="PANTHER" id="PTHR10535:SF0">
    <property type="entry name" value="DNA-DIRECTED RNA POLYMERASES I, II, AND III SUBUNIT RPABC1"/>
    <property type="match status" value="1"/>
</dbReference>
<evidence type="ECO:0000256" key="2">
    <source>
        <dbReference type="ARBA" id="ARBA00023163"/>
    </source>
</evidence>
<feature type="domain" description="RNA polymerase subunit H/Rpb5 C-terminal" evidence="5">
    <location>
        <begin position="133"/>
        <end position="198"/>
    </location>
</feature>
<proteinExistence type="inferred from homology"/>
<dbReference type="AlphaFoldDB" id="A0AAV0HYT0"/>
<reference evidence="7" key="1">
    <citation type="submission" date="2022-08" db="EMBL/GenBank/DDBJ databases">
        <authorList>
            <person name="Gutierrez-Valencia J."/>
        </authorList>
    </citation>
    <scope>NUCLEOTIDE SEQUENCE</scope>
</reference>
<dbReference type="Pfam" id="PF01191">
    <property type="entry name" value="RNA_pol_Rpb5_C"/>
    <property type="match status" value="1"/>
</dbReference>
<comment type="similarity">
    <text evidence="4">Belongs to the archaeal Rpo5/eukaryotic RPB5 RNA polymerase subunit family.</text>
</comment>
<dbReference type="GO" id="GO:0006362">
    <property type="term" value="P:transcription elongation by RNA polymerase I"/>
    <property type="evidence" value="ECO:0007669"/>
    <property type="project" value="TreeGrafter"/>
</dbReference>
<dbReference type="GO" id="GO:0006366">
    <property type="term" value="P:transcription by RNA polymerase II"/>
    <property type="evidence" value="ECO:0007669"/>
    <property type="project" value="TreeGrafter"/>
</dbReference>
<comment type="caution">
    <text evidence="7">The sequence shown here is derived from an EMBL/GenBank/DDBJ whole genome shotgun (WGS) entry which is preliminary data.</text>
</comment>
<evidence type="ECO:0000313" key="7">
    <source>
        <dbReference type="EMBL" id="CAI0390153.1"/>
    </source>
</evidence>
<dbReference type="InterPro" id="IPR005571">
    <property type="entry name" value="RNA_pol_Rpb5_N"/>
</dbReference>
<dbReference type="GO" id="GO:0005666">
    <property type="term" value="C:RNA polymerase III complex"/>
    <property type="evidence" value="ECO:0007669"/>
    <property type="project" value="TreeGrafter"/>
</dbReference>
<evidence type="ECO:0000256" key="4">
    <source>
        <dbReference type="ARBA" id="ARBA00025765"/>
    </source>
</evidence>
<dbReference type="GO" id="GO:0005665">
    <property type="term" value="C:RNA polymerase II, core complex"/>
    <property type="evidence" value="ECO:0007669"/>
    <property type="project" value="TreeGrafter"/>
</dbReference>